<protein>
    <recommendedName>
        <fullName evidence="1">CRAL-TRIO domain-containing protein</fullName>
    </recommendedName>
</protein>
<gene>
    <name evidence="2" type="ORF">FRX31_022746</name>
</gene>
<evidence type="ECO:0000259" key="1">
    <source>
        <dbReference type="Pfam" id="PF00650"/>
    </source>
</evidence>
<dbReference type="SUPFAM" id="SSF52087">
    <property type="entry name" value="CRAL/TRIO domain"/>
    <property type="match status" value="1"/>
</dbReference>
<dbReference type="PANTHER" id="PTHR46277:SF3">
    <property type="entry name" value="BINDING PROTEIN, PUTATIVE-RELATED"/>
    <property type="match status" value="1"/>
</dbReference>
<name>A0A7J6VSG0_THATH</name>
<dbReference type="Gene3D" id="3.40.525.10">
    <property type="entry name" value="CRAL-TRIO lipid binding domain"/>
    <property type="match status" value="1"/>
</dbReference>
<comment type="caution">
    <text evidence="2">The sequence shown here is derived from an EMBL/GenBank/DDBJ whole genome shotgun (WGS) entry which is preliminary data.</text>
</comment>
<accession>A0A7J6VSG0</accession>
<dbReference type="EMBL" id="JABWDY010027731">
    <property type="protein sequence ID" value="KAF5187667.1"/>
    <property type="molecule type" value="Genomic_DNA"/>
</dbReference>
<feature type="domain" description="CRAL-TRIO" evidence="1">
    <location>
        <begin position="29"/>
        <end position="79"/>
    </location>
</feature>
<dbReference type="InterPro" id="IPR001251">
    <property type="entry name" value="CRAL-TRIO_dom"/>
</dbReference>
<dbReference type="Proteomes" id="UP000554482">
    <property type="component" value="Unassembled WGS sequence"/>
</dbReference>
<keyword evidence="3" id="KW-1185">Reference proteome</keyword>
<evidence type="ECO:0000313" key="3">
    <source>
        <dbReference type="Proteomes" id="UP000554482"/>
    </source>
</evidence>
<dbReference type="PANTHER" id="PTHR46277">
    <property type="entry name" value="OS03G0850700 PROTEIN"/>
    <property type="match status" value="1"/>
</dbReference>
<sequence length="79" mass="8718">MGLAYGYLTNPVVLGQPAVRPLKLPPLVRQKMSCGQEQFSAIVDLKGWGFSKLDLNASPSSMLSILQEYYPETVGQIYI</sequence>
<dbReference type="AlphaFoldDB" id="A0A7J6VSG0"/>
<dbReference type="InterPro" id="IPR036865">
    <property type="entry name" value="CRAL-TRIO_dom_sf"/>
</dbReference>
<evidence type="ECO:0000313" key="2">
    <source>
        <dbReference type="EMBL" id="KAF5187667.1"/>
    </source>
</evidence>
<proteinExistence type="predicted"/>
<dbReference type="Pfam" id="PF00650">
    <property type="entry name" value="CRAL_TRIO"/>
    <property type="match status" value="1"/>
</dbReference>
<reference evidence="2 3" key="1">
    <citation type="submission" date="2020-06" db="EMBL/GenBank/DDBJ databases">
        <title>Transcriptomic and genomic resources for Thalictrum thalictroides and T. hernandezii: Facilitating candidate gene discovery in an emerging model plant lineage.</title>
        <authorList>
            <person name="Arias T."/>
            <person name="Riano-Pachon D.M."/>
            <person name="Di Stilio V.S."/>
        </authorList>
    </citation>
    <scope>NUCLEOTIDE SEQUENCE [LARGE SCALE GENOMIC DNA]</scope>
    <source>
        <strain evidence="3">cv. WT478/WT964</strain>
        <tissue evidence="2">Leaves</tissue>
    </source>
</reference>
<organism evidence="2 3">
    <name type="scientific">Thalictrum thalictroides</name>
    <name type="common">Rue-anemone</name>
    <name type="synonym">Anemone thalictroides</name>
    <dbReference type="NCBI Taxonomy" id="46969"/>
    <lineage>
        <taxon>Eukaryota</taxon>
        <taxon>Viridiplantae</taxon>
        <taxon>Streptophyta</taxon>
        <taxon>Embryophyta</taxon>
        <taxon>Tracheophyta</taxon>
        <taxon>Spermatophyta</taxon>
        <taxon>Magnoliopsida</taxon>
        <taxon>Ranunculales</taxon>
        <taxon>Ranunculaceae</taxon>
        <taxon>Thalictroideae</taxon>
        <taxon>Thalictrum</taxon>
    </lineage>
</organism>